<dbReference type="GO" id="GO:0046983">
    <property type="term" value="F:protein dimerization activity"/>
    <property type="evidence" value="ECO:0007669"/>
    <property type="project" value="InterPro"/>
</dbReference>
<accession>A0AAE4CRL7</accession>
<dbReference type="Pfam" id="PF14863">
    <property type="entry name" value="Alkyl_sulf_dimr"/>
    <property type="match status" value="1"/>
</dbReference>
<dbReference type="SUPFAM" id="SSF56281">
    <property type="entry name" value="Metallo-hydrolase/oxidoreductase"/>
    <property type="match status" value="1"/>
</dbReference>
<organism evidence="2 3">
    <name type="scientific">Haloactinomyces albus</name>
    <dbReference type="NCBI Taxonomy" id="1352928"/>
    <lineage>
        <taxon>Bacteria</taxon>
        <taxon>Bacillati</taxon>
        <taxon>Actinomycetota</taxon>
        <taxon>Actinomycetes</taxon>
        <taxon>Actinopolysporales</taxon>
        <taxon>Actinopolysporaceae</taxon>
        <taxon>Haloactinomyces</taxon>
    </lineage>
</organism>
<dbReference type="GO" id="GO:0016787">
    <property type="term" value="F:hydrolase activity"/>
    <property type="evidence" value="ECO:0007669"/>
    <property type="project" value="UniProtKB-KW"/>
</dbReference>
<sequence>MTQSPAFPRNQQRTARAAFGQFDPGQARRIFAREHDSGHEPIVLEVAPRTYFLQPGMVNVALFETDEGLVLVDCGCAGDGPALLRAVRSISAKPLHTVVFTHGHIDHAFGLWSFLDAGERPEIIAHENVPAHFDRYRRTAGLNARINGQLPGRNGKAWPVDESDFDWPTRVFRDSLTLTVGGERFELRHGKGETDDATWVWAPERGTIAAGDLVTGYLPNAGNPKKVQRYAEEWAEAADEMAALAPEVIIPGHGDPVSGVEQISDELHAMARYLRHIVDHALAGLNAGQAHDEIVDSLRIPAELAEHPRLQARYDKPEFLCRNVIRRYSGWWDGRPANLLPAPASDRAAEIASLAGGADVLIERAYQLAGTDLRLACHLAEWAFLAEPGDARAQQCYTEVLEQRAQAEPALMAQVNFRVSRAWARRAREAHGTAEGEPR</sequence>
<dbReference type="InterPro" id="IPR001279">
    <property type="entry name" value="Metallo-B-lactamas"/>
</dbReference>
<comment type="caution">
    <text evidence="2">The sequence shown here is derived from an EMBL/GenBank/DDBJ whole genome shotgun (WGS) entry which is preliminary data.</text>
</comment>
<feature type="domain" description="Metallo-beta-lactamase" evidence="1">
    <location>
        <begin position="57"/>
        <end position="253"/>
    </location>
</feature>
<dbReference type="Proteomes" id="UP001180845">
    <property type="component" value="Unassembled WGS sequence"/>
</dbReference>
<evidence type="ECO:0000313" key="3">
    <source>
        <dbReference type="Proteomes" id="UP001180845"/>
    </source>
</evidence>
<evidence type="ECO:0000313" key="2">
    <source>
        <dbReference type="EMBL" id="MDR7303838.1"/>
    </source>
</evidence>
<dbReference type="InterPro" id="IPR036866">
    <property type="entry name" value="RibonucZ/Hydroxyglut_hydro"/>
</dbReference>
<name>A0AAE4CRL7_9ACTN</name>
<dbReference type="Pfam" id="PF00753">
    <property type="entry name" value="Lactamase_B"/>
    <property type="match status" value="1"/>
</dbReference>
<dbReference type="InterPro" id="IPR052195">
    <property type="entry name" value="Bact_Alkyl/Aryl-Sulfatase"/>
</dbReference>
<dbReference type="InterPro" id="IPR038536">
    <property type="entry name" value="Alkyl/aryl-sulf_dimr_sf"/>
</dbReference>
<dbReference type="Gene3D" id="1.25.40.880">
    <property type="entry name" value="Alkyl sulfatase, dimerisation domain"/>
    <property type="match status" value="1"/>
</dbReference>
<protein>
    <submittedName>
        <fullName evidence="2">Alkyl sulfatase BDS1-like metallo-beta-lactamase superfamily hydrolase</fullName>
    </submittedName>
</protein>
<gene>
    <name evidence="2" type="ORF">JOF55_004019</name>
</gene>
<keyword evidence="3" id="KW-1185">Reference proteome</keyword>
<reference evidence="2" key="1">
    <citation type="submission" date="2023-07" db="EMBL/GenBank/DDBJ databases">
        <title>Sequencing the genomes of 1000 actinobacteria strains.</title>
        <authorList>
            <person name="Klenk H.-P."/>
        </authorList>
    </citation>
    <scope>NUCLEOTIDE SEQUENCE</scope>
    <source>
        <strain evidence="2">DSM 45977</strain>
    </source>
</reference>
<evidence type="ECO:0000259" key="1">
    <source>
        <dbReference type="SMART" id="SM00849"/>
    </source>
</evidence>
<dbReference type="PANTHER" id="PTHR43223:SF2">
    <property type="entry name" value="METALLO-BETA-LACTAMASE DOMAIN-CONTAINING PROTEIN"/>
    <property type="match status" value="1"/>
</dbReference>
<dbReference type="PANTHER" id="PTHR43223">
    <property type="entry name" value="ALKYL/ARYL-SULFATASE"/>
    <property type="match status" value="1"/>
</dbReference>
<dbReference type="EMBL" id="JAVDXW010000001">
    <property type="protein sequence ID" value="MDR7303838.1"/>
    <property type="molecule type" value="Genomic_DNA"/>
</dbReference>
<dbReference type="InterPro" id="IPR029228">
    <property type="entry name" value="Alkyl_sulf_dimr"/>
</dbReference>
<dbReference type="AlphaFoldDB" id="A0AAE4CRL7"/>
<dbReference type="SMART" id="SM00849">
    <property type="entry name" value="Lactamase_B"/>
    <property type="match status" value="1"/>
</dbReference>
<keyword evidence="2" id="KW-0378">Hydrolase</keyword>
<dbReference type="RefSeq" id="WP_310276563.1">
    <property type="nucleotide sequence ID" value="NZ_JAVDXW010000001.1"/>
</dbReference>
<proteinExistence type="predicted"/>
<dbReference type="Gene3D" id="3.60.15.10">
    <property type="entry name" value="Ribonuclease Z/Hydroxyacylglutathione hydrolase-like"/>
    <property type="match status" value="1"/>
</dbReference>